<dbReference type="AlphaFoldDB" id="X0T120"/>
<feature type="non-terminal residue" evidence="1">
    <location>
        <position position="1"/>
    </location>
</feature>
<dbReference type="EMBL" id="BARS01019071">
    <property type="protein sequence ID" value="GAF87153.1"/>
    <property type="molecule type" value="Genomic_DNA"/>
</dbReference>
<reference evidence="1" key="1">
    <citation type="journal article" date="2014" name="Front. Microbiol.">
        <title>High frequency of phylogenetically diverse reductive dehalogenase-homologous genes in deep subseafloor sedimentary metagenomes.</title>
        <authorList>
            <person name="Kawai M."/>
            <person name="Futagami T."/>
            <person name="Toyoda A."/>
            <person name="Takaki Y."/>
            <person name="Nishi S."/>
            <person name="Hori S."/>
            <person name="Arai W."/>
            <person name="Tsubouchi T."/>
            <person name="Morono Y."/>
            <person name="Uchiyama I."/>
            <person name="Ito T."/>
            <person name="Fujiyama A."/>
            <person name="Inagaki F."/>
            <person name="Takami H."/>
        </authorList>
    </citation>
    <scope>NUCLEOTIDE SEQUENCE</scope>
    <source>
        <strain evidence="1">Expedition CK06-06</strain>
    </source>
</reference>
<name>X0T120_9ZZZZ</name>
<protein>
    <submittedName>
        <fullName evidence="1">Uncharacterized protein</fullName>
    </submittedName>
</protein>
<comment type="caution">
    <text evidence="1">The sequence shown here is derived from an EMBL/GenBank/DDBJ whole genome shotgun (WGS) entry which is preliminary data.</text>
</comment>
<evidence type="ECO:0000313" key="1">
    <source>
        <dbReference type="EMBL" id="GAF87153.1"/>
    </source>
</evidence>
<gene>
    <name evidence="1" type="ORF">S01H1_30942</name>
</gene>
<proteinExistence type="predicted"/>
<sequence>EIHWASAFRLIGSDHGCVIYLVYVNKFPLDSVSNLDCSVR</sequence>
<accession>X0T120</accession>
<organism evidence="1">
    <name type="scientific">marine sediment metagenome</name>
    <dbReference type="NCBI Taxonomy" id="412755"/>
    <lineage>
        <taxon>unclassified sequences</taxon>
        <taxon>metagenomes</taxon>
        <taxon>ecological metagenomes</taxon>
    </lineage>
</organism>